<protein>
    <submittedName>
        <fullName evidence="3">Uncharacterized protein</fullName>
    </submittedName>
</protein>
<name>A0A1X2IRF6_9FUNG</name>
<reference evidence="3 4" key="1">
    <citation type="submission" date="2016-07" db="EMBL/GenBank/DDBJ databases">
        <title>Pervasive Adenine N6-methylation of Active Genes in Fungi.</title>
        <authorList>
            <consortium name="DOE Joint Genome Institute"/>
            <person name="Mondo S.J."/>
            <person name="Dannebaum R.O."/>
            <person name="Kuo R.C."/>
            <person name="Labutti K."/>
            <person name="Haridas S."/>
            <person name="Kuo A."/>
            <person name="Salamov A."/>
            <person name="Ahrendt S.R."/>
            <person name="Lipzen A."/>
            <person name="Sullivan W."/>
            <person name="Andreopoulos W.B."/>
            <person name="Clum A."/>
            <person name="Lindquist E."/>
            <person name="Daum C."/>
            <person name="Ramamoorthy G.K."/>
            <person name="Gryganskyi A."/>
            <person name="Culley D."/>
            <person name="Magnuson J.K."/>
            <person name="James T.Y."/>
            <person name="O'Malley M.A."/>
            <person name="Stajich J.E."/>
            <person name="Spatafora J.W."/>
            <person name="Visel A."/>
            <person name="Grigoriev I.V."/>
        </authorList>
    </citation>
    <scope>NUCLEOTIDE SEQUENCE [LARGE SCALE GENOMIC DNA]</scope>
    <source>
        <strain evidence="3 4">NRRL 1336</strain>
    </source>
</reference>
<evidence type="ECO:0000313" key="3">
    <source>
        <dbReference type="EMBL" id="ORZ21110.1"/>
    </source>
</evidence>
<proteinExistence type="predicted"/>
<feature type="transmembrane region" description="Helical" evidence="2">
    <location>
        <begin position="188"/>
        <end position="208"/>
    </location>
</feature>
<dbReference type="OrthoDB" id="2282235at2759"/>
<organism evidence="3 4">
    <name type="scientific">Absidia repens</name>
    <dbReference type="NCBI Taxonomy" id="90262"/>
    <lineage>
        <taxon>Eukaryota</taxon>
        <taxon>Fungi</taxon>
        <taxon>Fungi incertae sedis</taxon>
        <taxon>Mucoromycota</taxon>
        <taxon>Mucoromycotina</taxon>
        <taxon>Mucoromycetes</taxon>
        <taxon>Mucorales</taxon>
        <taxon>Cunninghamellaceae</taxon>
        <taxon>Absidia</taxon>
    </lineage>
</organism>
<feature type="compositionally biased region" description="Low complexity" evidence="1">
    <location>
        <begin position="271"/>
        <end position="298"/>
    </location>
</feature>
<evidence type="ECO:0000256" key="1">
    <source>
        <dbReference type="SAM" id="MobiDB-lite"/>
    </source>
</evidence>
<dbReference type="CDD" id="cd12087">
    <property type="entry name" value="TM_EGFR-like"/>
    <property type="match status" value="1"/>
</dbReference>
<keyword evidence="2" id="KW-0472">Membrane</keyword>
<gene>
    <name evidence="3" type="ORF">BCR42DRAFT_406841</name>
</gene>
<dbReference type="AlphaFoldDB" id="A0A1X2IRF6"/>
<feature type="compositionally biased region" description="Low complexity" evidence="1">
    <location>
        <begin position="218"/>
        <end position="237"/>
    </location>
</feature>
<feature type="region of interest" description="Disordered" evidence="1">
    <location>
        <begin position="139"/>
        <end position="178"/>
    </location>
</feature>
<evidence type="ECO:0000313" key="4">
    <source>
        <dbReference type="Proteomes" id="UP000193560"/>
    </source>
</evidence>
<feature type="compositionally biased region" description="Low complexity" evidence="1">
    <location>
        <begin position="325"/>
        <end position="336"/>
    </location>
</feature>
<evidence type="ECO:0000256" key="2">
    <source>
        <dbReference type="SAM" id="Phobius"/>
    </source>
</evidence>
<keyword evidence="4" id="KW-1185">Reference proteome</keyword>
<feature type="compositionally biased region" description="Polar residues" evidence="1">
    <location>
        <begin position="337"/>
        <end position="346"/>
    </location>
</feature>
<dbReference type="EMBL" id="MCGE01000005">
    <property type="protein sequence ID" value="ORZ21110.1"/>
    <property type="molecule type" value="Genomic_DNA"/>
</dbReference>
<feature type="compositionally biased region" description="Polar residues" evidence="1">
    <location>
        <begin position="309"/>
        <end position="324"/>
    </location>
</feature>
<dbReference type="Proteomes" id="UP000193560">
    <property type="component" value="Unassembled WGS sequence"/>
</dbReference>
<comment type="caution">
    <text evidence="3">The sequence shown here is derived from an EMBL/GenBank/DDBJ whole genome shotgun (WGS) entry which is preliminary data.</text>
</comment>
<keyword evidence="2" id="KW-0812">Transmembrane</keyword>
<feature type="region of interest" description="Disordered" evidence="1">
    <location>
        <begin position="218"/>
        <end position="353"/>
    </location>
</feature>
<accession>A0A1X2IRF6</accession>
<sequence length="353" mass="38484">MPSNIIVDCTWPCPGENDQACILSETSLNCQQKRNSQWVWTDPHLSPQYDGEPARLHQPCITVPSFQPPATIYSSPNNTQSSVEWPPNDKYQPMDQYLSDCNPANYCEQGTCVPKFDPGQPCVSTNQCLSGVCNSNTNTCEKDSSPSSPPSQQQQHQQENDHQQNDQTKTNGVSDGPWSKPTFTTSHLVGVIIAVIVLLAAILFFYFYRRRKRASRIVTSSTSDNNSSNNDSNKVNSLIPRSLHENGSSPILPLSHINNPTSSLQPPPLPSQSALSPQAFPSSSSTSTSSSSSPSSTSPSPPTNPVHATVQSHPSTDINTTPSMQQQQLQFQLQRQHPSLSHGSSTSPPPYSP</sequence>
<keyword evidence="2" id="KW-1133">Transmembrane helix</keyword>